<name>A0A9D2L5Z4_9FIRM</name>
<gene>
    <name evidence="1" type="ORF">H9716_01490</name>
</gene>
<evidence type="ECO:0008006" key="3">
    <source>
        <dbReference type="Google" id="ProtNLM"/>
    </source>
</evidence>
<accession>A0A9D2L5Z4</accession>
<dbReference type="EMBL" id="DWYS01000017">
    <property type="protein sequence ID" value="HJB06520.1"/>
    <property type="molecule type" value="Genomic_DNA"/>
</dbReference>
<protein>
    <recommendedName>
        <fullName evidence="3">Ribosomal-protein-alanine N-acetyltransferase</fullName>
    </recommendedName>
</protein>
<reference evidence="1" key="2">
    <citation type="submission" date="2021-04" db="EMBL/GenBank/DDBJ databases">
        <authorList>
            <person name="Gilroy R."/>
        </authorList>
    </citation>
    <scope>NUCLEOTIDE SEQUENCE</scope>
    <source>
        <strain evidence="1">CHK188-4685</strain>
    </source>
</reference>
<proteinExistence type="predicted"/>
<dbReference type="Proteomes" id="UP000886804">
    <property type="component" value="Unassembled WGS sequence"/>
</dbReference>
<comment type="caution">
    <text evidence="1">The sequence shown here is derived from an EMBL/GenBank/DDBJ whole genome shotgun (WGS) entry which is preliminary data.</text>
</comment>
<sequence length="80" mass="9403">MRKYTKNGQLETVICNCCGKKLIVDQGILREGCISIHHQWDYFSEKDGEIHRFDLCEGCYDQMRAQFTIDVEVEEQTELL</sequence>
<evidence type="ECO:0000313" key="1">
    <source>
        <dbReference type="EMBL" id="HJB06520.1"/>
    </source>
</evidence>
<evidence type="ECO:0000313" key="2">
    <source>
        <dbReference type="Proteomes" id="UP000886804"/>
    </source>
</evidence>
<dbReference type="AlphaFoldDB" id="A0A9D2L5Z4"/>
<organism evidence="1 2">
    <name type="scientific">Candidatus Enterocloster faecavium</name>
    <dbReference type="NCBI Taxonomy" id="2838560"/>
    <lineage>
        <taxon>Bacteria</taxon>
        <taxon>Bacillati</taxon>
        <taxon>Bacillota</taxon>
        <taxon>Clostridia</taxon>
        <taxon>Lachnospirales</taxon>
        <taxon>Lachnospiraceae</taxon>
        <taxon>Enterocloster</taxon>
    </lineage>
</organism>
<reference evidence="1" key="1">
    <citation type="journal article" date="2021" name="PeerJ">
        <title>Extensive microbial diversity within the chicken gut microbiome revealed by metagenomics and culture.</title>
        <authorList>
            <person name="Gilroy R."/>
            <person name="Ravi A."/>
            <person name="Getino M."/>
            <person name="Pursley I."/>
            <person name="Horton D.L."/>
            <person name="Alikhan N.F."/>
            <person name="Baker D."/>
            <person name="Gharbi K."/>
            <person name="Hall N."/>
            <person name="Watson M."/>
            <person name="Adriaenssens E.M."/>
            <person name="Foster-Nyarko E."/>
            <person name="Jarju S."/>
            <person name="Secka A."/>
            <person name="Antonio M."/>
            <person name="Oren A."/>
            <person name="Chaudhuri R.R."/>
            <person name="La Ragione R."/>
            <person name="Hildebrand F."/>
            <person name="Pallen M.J."/>
        </authorList>
    </citation>
    <scope>NUCLEOTIDE SEQUENCE</scope>
    <source>
        <strain evidence="1">CHK188-4685</strain>
    </source>
</reference>